<dbReference type="OrthoDB" id="6400324at2"/>
<dbReference type="Pfam" id="PF26109">
    <property type="entry name" value="WHD_BrxR"/>
    <property type="match status" value="1"/>
</dbReference>
<name>A0A2S9V5Y5_9ALTE</name>
<protein>
    <submittedName>
        <fullName evidence="4">WYL domain-containing protein</fullName>
    </submittedName>
</protein>
<accession>A0A2S9V5Y5</accession>
<dbReference type="PROSITE" id="PS52050">
    <property type="entry name" value="WYL"/>
    <property type="match status" value="1"/>
</dbReference>
<gene>
    <name evidence="4" type="ORF">C6Y40_19730</name>
</gene>
<evidence type="ECO:0000259" key="1">
    <source>
        <dbReference type="Pfam" id="PF13280"/>
    </source>
</evidence>
<evidence type="ECO:0000313" key="5">
    <source>
        <dbReference type="Proteomes" id="UP000238949"/>
    </source>
</evidence>
<feature type="domain" description="DNA-binding transcriptional repressor CapW C-terminal dimerisation" evidence="2">
    <location>
        <begin position="208"/>
        <end position="275"/>
    </location>
</feature>
<keyword evidence="5" id="KW-1185">Reference proteome</keyword>
<reference evidence="5" key="1">
    <citation type="journal article" date="2020" name="Int. J. Syst. Evol. Microbiol.">
        <title>Alteromonas alba sp. nov., a marine bacterium isolated from the seawater of the West Pacific Ocean.</title>
        <authorList>
            <person name="Sun C."/>
            <person name="Wu Y.-H."/>
            <person name="Xamxidin M."/>
            <person name="Cheng H."/>
            <person name="Xu X.-W."/>
        </authorList>
    </citation>
    <scope>NUCLEOTIDE SEQUENCE [LARGE SCALE GENOMIC DNA]</scope>
    <source>
        <strain evidence="5">190</strain>
    </source>
</reference>
<dbReference type="InterPro" id="IPR026881">
    <property type="entry name" value="WYL_dom"/>
</dbReference>
<organism evidence="4 5">
    <name type="scientific">Alteromonas alba</name>
    <dbReference type="NCBI Taxonomy" id="2079529"/>
    <lineage>
        <taxon>Bacteria</taxon>
        <taxon>Pseudomonadati</taxon>
        <taxon>Pseudomonadota</taxon>
        <taxon>Gammaproteobacteria</taxon>
        <taxon>Alteromonadales</taxon>
        <taxon>Alteromonadaceae</taxon>
        <taxon>Alteromonas/Salinimonas group</taxon>
        <taxon>Alteromonas</taxon>
    </lineage>
</organism>
<dbReference type="InterPro" id="IPR059020">
    <property type="entry name" value="CapW_CTD"/>
</dbReference>
<feature type="domain" description="WYL" evidence="1">
    <location>
        <begin position="121"/>
        <end position="185"/>
    </location>
</feature>
<sequence length="290" mass="32936">MADFSTITLTQQKRLAFIDFCLEFFGQVARADLVGHFQTGIASATRDLTLYKSLAPDNLVLRHQTKLYYRTAEFSPLFPHHAEEVLFRLANKDADKFKLPQRPSDVCVEAVRLIHASSSTIAPLLRAIMHKKAIHCRYVSLSSGITERELVPHSLINNGYRWHVRCYDRSNQAFRDFVSNRFLDINLLDAQPLNTESVLSDTAWNNVIPLDLIPHPGVKHKQAIELDYNMTNGSLTVQTREALLGYLTQAWRVDCSANYRLDPMQFPLALANKEVLKNMDVSPLLPGVTQ</sequence>
<dbReference type="InterPro" id="IPR059019">
    <property type="entry name" value="WHD_CapW"/>
</dbReference>
<comment type="caution">
    <text evidence="4">The sequence shown here is derived from an EMBL/GenBank/DDBJ whole genome shotgun (WGS) entry which is preliminary data.</text>
</comment>
<dbReference type="EMBL" id="PVNP01000197">
    <property type="protein sequence ID" value="PRO71870.1"/>
    <property type="molecule type" value="Genomic_DNA"/>
</dbReference>
<evidence type="ECO:0000259" key="3">
    <source>
        <dbReference type="Pfam" id="PF26109"/>
    </source>
</evidence>
<feature type="domain" description="DNA-binding transcriptional repressor CapW winged helix-turn-helix" evidence="3">
    <location>
        <begin position="11"/>
        <end position="81"/>
    </location>
</feature>
<dbReference type="Proteomes" id="UP000238949">
    <property type="component" value="Unassembled WGS sequence"/>
</dbReference>
<dbReference type="InterPro" id="IPR016634">
    <property type="entry name" value="CapW-like"/>
</dbReference>
<dbReference type="Pfam" id="PF26107">
    <property type="entry name" value="BrxR_CTD"/>
    <property type="match status" value="1"/>
</dbReference>
<dbReference type="Pfam" id="PF13280">
    <property type="entry name" value="WYL"/>
    <property type="match status" value="1"/>
</dbReference>
<proteinExistence type="predicted"/>
<dbReference type="PIRSF" id="PIRSF015558">
    <property type="entry name" value="Txn_reg_DeoR_prd"/>
    <property type="match status" value="1"/>
</dbReference>
<dbReference type="RefSeq" id="WP_105936112.1">
    <property type="nucleotide sequence ID" value="NZ_PVNP01000197.1"/>
</dbReference>
<dbReference type="AlphaFoldDB" id="A0A2S9V5Y5"/>
<evidence type="ECO:0000259" key="2">
    <source>
        <dbReference type="Pfam" id="PF26107"/>
    </source>
</evidence>
<evidence type="ECO:0000313" key="4">
    <source>
        <dbReference type="EMBL" id="PRO71870.1"/>
    </source>
</evidence>